<feature type="binding site" evidence="7">
    <location>
        <begin position="27"/>
        <end position="28"/>
    </location>
    <ligand>
        <name>substrate</name>
    </ligand>
</feature>
<dbReference type="PROSITE" id="PS00923">
    <property type="entry name" value="ASP_GLU_RACEMASE_1"/>
    <property type="match status" value="1"/>
</dbReference>
<evidence type="ECO:0000256" key="2">
    <source>
        <dbReference type="ARBA" id="ARBA00013090"/>
    </source>
</evidence>
<dbReference type="Proteomes" id="UP000577362">
    <property type="component" value="Unassembled WGS sequence"/>
</dbReference>
<dbReference type="EMBL" id="JACIEN010000003">
    <property type="protein sequence ID" value="MBB4017792.1"/>
    <property type="molecule type" value="Genomic_DNA"/>
</dbReference>
<comment type="caution">
    <text evidence="8">The sequence shown here is derived from an EMBL/GenBank/DDBJ whole genome shotgun (WGS) entry which is preliminary data.</text>
</comment>
<dbReference type="InterPro" id="IPR001920">
    <property type="entry name" value="Asp/Glu_race"/>
</dbReference>
<dbReference type="GO" id="GO:0008881">
    <property type="term" value="F:glutamate racemase activity"/>
    <property type="evidence" value="ECO:0007669"/>
    <property type="project" value="UniProtKB-UniRule"/>
</dbReference>
<feature type="binding site" evidence="7">
    <location>
        <begin position="207"/>
        <end position="208"/>
    </location>
    <ligand>
        <name>substrate</name>
    </ligand>
</feature>
<dbReference type="GO" id="GO:0071555">
    <property type="term" value="P:cell wall organization"/>
    <property type="evidence" value="ECO:0007669"/>
    <property type="project" value="UniProtKB-KW"/>
</dbReference>
<evidence type="ECO:0000256" key="4">
    <source>
        <dbReference type="ARBA" id="ARBA00022984"/>
    </source>
</evidence>
<dbReference type="RefSeq" id="WP_183316985.1">
    <property type="nucleotide sequence ID" value="NZ_JACIEN010000003.1"/>
</dbReference>
<dbReference type="InterPro" id="IPR033134">
    <property type="entry name" value="Asp/Glu_racemase_AS_2"/>
</dbReference>
<reference evidence="8 9" key="1">
    <citation type="submission" date="2020-08" db="EMBL/GenBank/DDBJ databases">
        <title>Genomic Encyclopedia of Type Strains, Phase IV (KMG-IV): sequencing the most valuable type-strain genomes for metagenomic binning, comparative biology and taxonomic classification.</title>
        <authorList>
            <person name="Goeker M."/>
        </authorList>
    </citation>
    <scope>NUCLEOTIDE SEQUENCE [LARGE SCALE GENOMIC DNA]</scope>
    <source>
        <strain evidence="8 9">DSM 103737</strain>
    </source>
</reference>
<evidence type="ECO:0000256" key="6">
    <source>
        <dbReference type="ARBA" id="ARBA00023316"/>
    </source>
</evidence>
<comment type="similarity">
    <text evidence="7">Belongs to the aspartate/glutamate racemases family.</text>
</comment>
<comment type="catalytic activity">
    <reaction evidence="1 7">
        <text>L-glutamate = D-glutamate</text>
        <dbReference type="Rhea" id="RHEA:12813"/>
        <dbReference type="ChEBI" id="CHEBI:29985"/>
        <dbReference type="ChEBI" id="CHEBI:29986"/>
        <dbReference type="EC" id="5.1.1.3"/>
    </reaction>
</comment>
<feature type="active site" description="Proton donor/acceptor" evidence="7">
    <location>
        <position position="91"/>
    </location>
</feature>
<dbReference type="PROSITE" id="PS00924">
    <property type="entry name" value="ASP_GLU_RACEMASE_2"/>
    <property type="match status" value="1"/>
</dbReference>
<dbReference type="SUPFAM" id="SSF53681">
    <property type="entry name" value="Aspartate/glutamate racemase"/>
    <property type="match status" value="2"/>
</dbReference>
<sequence>MRIDLLAGTVYHPAVMPPHVPTILVFDSGLGGLTVYAELIKARPDARFVYAADDAAFPYGRLSEAALVTRVLAVMEALVAAHAPEIVVIACNTASTLVLPHLRARFSIPFVGTVPAIKPAAARSASRMVSVLATPGTVARDYTQDLVRAYAGDCAVELVGSTRLAAIAEAELAGAPASDAEIVAEITPCFREAADGRRTDTVVLACTHYPLLLPRLERLAPWPVTFLDPAPAIARRMVELIGAPLLGHEGEEEARAVFTGTGAGDTLKAALAARGFTRIDTGALAFAMA</sequence>
<evidence type="ECO:0000256" key="5">
    <source>
        <dbReference type="ARBA" id="ARBA00023235"/>
    </source>
</evidence>
<gene>
    <name evidence="7" type="primary">murI</name>
    <name evidence="8" type="ORF">GGR16_002826</name>
</gene>
<dbReference type="HAMAP" id="MF_00258">
    <property type="entry name" value="Glu_racemase"/>
    <property type="match status" value="1"/>
</dbReference>
<evidence type="ECO:0000313" key="9">
    <source>
        <dbReference type="Proteomes" id="UP000577362"/>
    </source>
</evidence>
<comment type="function">
    <text evidence="7">Provides the (R)-glutamate required for cell wall biosynthesis.</text>
</comment>
<dbReference type="Pfam" id="PF01177">
    <property type="entry name" value="Asp_Glu_race"/>
    <property type="match status" value="1"/>
</dbReference>
<accession>A0A840C1C4</accession>
<evidence type="ECO:0000256" key="1">
    <source>
        <dbReference type="ARBA" id="ARBA00001602"/>
    </source>
</evidence>
<dbReference type="Gene3D" id="3.40.50.1860">
    <property type="match status" value="2"/>
</dbReference>
<proteinExistence type="inferred from homology"/>
<keyword evidence="4 7" id="KW-0573">Peptidoglycan synthesis</keyword>
<keyword evidence="5 7" id="KW-0413">Isomerase</keyword>
<dbReference type="EC" id="5.1.1.3" evidence="2 7"/>
<dbReference type="AlphaFoldDB" id="A0A840C1C4"/>
<dbReference type="GO" id="GO:0009252">
    <property type="term" value="P:peptidoglycan biosynthetic process"/>
    <property type="evidence" value="ECO:0007669"/>
    <property type="project" value="UniProtKB-UniRule"/>
</dbReference>
<keyword evidence="9" id="KW-1185">Reference proteome</keyword>
<dbReference type="UniPathway" id="UPA00219"/>
<dbReference type="GO" id="GO:0008360">
    <property type="term" value="P:regulation of cell shape"/>
    <property type="evidence" value="ECO:0007669"/>
    <property type="project" value="UniProtKB-KW"/>
</dbReference>
<dbReference type="NCBIfam" id="TIGR00067">
    <property type="entry name" value="glut_race"/>
    <property type="match status" value="1"/>
</dbReference>
<dbReference type="InterPro" id="IPR015942">
    <property type="entry name" value="Asp/Glu/hydantoin_racemase"/>
</dbReference>
<evidence type="ECO:0000256" key="3">
    <source>
        <dbReference type="ARBA" id="ARBA00022960"/>
    </source>
</evidence>
<feature type="active site" description="Proton donor/acceptor" evidence="7">
    <location>
        <position position="206"/>
    </location>
</feature>
<feature type="binding site" evidence="7">
    <location>
        <begin position="92"/>
        <end position="93"/>
    </location>
    <ligand>
        <name>substrate</name>
    </ligand>
</feature>
<dbReference type="PANTHER" id="PTHR21198:SF2">
    <property type="entry name" value="GLUTAMATE RACEMASE"/>
    <property type="match status" value="1"/>
</dbReference>
<organism evidence="8 9">
    <name type="scientific">Chelatococcus caeni</name>
    <dbReference type="NCBI Taxonomy" id="1348468"/>
    <lineage>
        <taxon>Bacteria</taxon>
        <taxon>Pseudomonadati</taxon>
        <taxon>Pseudomonadota</taxon>
        <taxon>Alphaproteobacteria</taxon>
        <taxon>Hyphomicrobiales</taxon>
        <taxon>Chelatococcaceae</taxon>
        <taxon>Chelatococcus</taxon>
    </lineage>
</organism>
<keyword evidence="3 7" id="KW-0133">Cell shape</keyword>
<evidence type="ECO:0000313" key="8">
    <source>
        <dbReference type="EMBL" id="MBB4017792.1"/>
    </source>
</evidence>
<comment type="pathway">
    <text evidence="7">Cell wall biogenesis; peptidoglycan biosynthesis.</text>
</comment>
<protein>
    <recommendedName>
        <fullName evidence="2 7">Glutamate racemase</fullName>
        <ecNumber evidence="2 7">5.1.1.3</ecNumber>
    </recommendedName>
</protein>
<dbReference type="InterPro" id="IPR004391">
    <property type="entry name" value="Glu_race"/>
</dbReference>
<keyword evidence="6 7" id="KW-0961">Cell wall biogenesis/degradation</keyword>
<dbReference type="InterPro" id="IPR018187">
    <property type="entry name" value="Asp/Glu_racemase_AS_1"/>
</dbReference>
<evidence type="ECO:0000256" key="7">
    <source>
        <dbReference type="HAMAP-Rule" id="MF_00258"/>
    </source>
</evidence>
<name>A0A840C1C4_9HYPH</name>
<feature type="binding site" evidence="7">
    <location>
        <begin position="59"/>
        <end position="60"/>
    </location>
    <ligand>
        <name>substrate</name>
    </ligand>
</feature>
<dbReference type="PANTHER" id="PTHR21198">
    <property type="entry name" value="GLUTAMATE RACEMASE"/>
    <property type="match status" value="1"/>
</dbReference>